<proteinExistence type="predicted"/>
<organism evidence="1 2">
    <name type="scientific">Robertmurraya yapensis</name>
    <name type="common">ex Hitch et al 2024</name>
    <dbReference type="NCBI Taxonomy" id="3133160"/>
    <lineage>
        <taxon>Bacteria</taxon>
        <taxon>Bacillati</taxon>
        <taxon>Bacillota</taxon>
        <taxon>Bacilli</taxon>
        <taxon>Bacillales</taxon>
        <taxon>Bacillaceae</taxon>
        <taxon>Robertmurraya</taxon>
    </lineage>
</organism>
<accession>A0ACC6S946</accession>
<sequence length="176" mass="20424">MKNNRVYIISGPAGVGKSTTSIELVKSLNRSAYISGDYVSHMHINGRKKPWESEDERSLIWNNILSLTTNFIKYDNDVVIDYVTFPEEAKWLNENLKHFNAEVKYVVLLADKDRLVKRDAQRNLEDRMGERSLVLLKEFIESKVAQNHIIDTTVCTVMDLHHIINDIIHNPRFILD</sequence>
<evidence type="ECO:0000313" key="2">
    <source>
        <dbReference type="Proteomes" id="UP001439875"/>
    </source>
</evidence>
<name>A0ACC6S946_9BACI</name>
<keyword evidence="2" id="KW-1185">Reference proteome</keyword>
<evidence type="ECO:0000313" key="1">
    <source>
        <dbReference type="EMBL" id="MEQ2526328.1"/>
    </source>
</evidence>
<reference evidence="1" key="1">
    <citation type="submission" date="2024-03" db="EMBL/GenBank/DDBJ databases">
        <title>Human intestinal bacterial collection.</title>
        <authorList>
            <person name="Pauvert C."/>
            <person name="Hitch T.C.A."/>
            <person name="Clavel T."/>
        </authorList>
    </citation>
    <scope>NUCLEOTIDE SEQUENCE</scope>
    <source>
        <strain evidence="1">CLA-AA-H227</strain>
    </source>
</reference>
<dbReference type="EMBL" id="JBBMEW010000003">
    <property type="protein sequence ID" value="MEQ2526328.1"/>
    <property type="molecule type" value="Genomic_DNA"/>
</dbReference>
<comment type="caution">
    <text evidence="1">The sequence shown here is derived from an EMBL/GenBank/DDBJ whole genome shotgun (WGS) entry which is preliminary data.</text>
</comment>
<protein>
    <submittedName>
        <fullName evidence="1">AAA family ATPase</fullName>
    </submittedName>
</protein>
<gene>
    <name evidence="1" type="ORF">WMO40_06405</name>
</gene>
<dbReference type="Proteomes" id="UP001439875">
    <property type="component" value="Unassembled WGS sequence"/>
</dbReference>